<keyword evidence="1" id="KW-0378">Hydrolase</keyword>
<dbReference type="PRINTS" id="PR00111">
    <property type="entry name" value="ABHYDROLASE"/>
</dbReference>
<dbReference type="OrthoDB" id="9780932at2"/>
<dbReference type="PANTHER" id="PTHR43798:SF31">
    <property type="entry name" value="AB HYDROLASE SUPERFAMILY PROTEIN YCLE"/>
    <property type="match status" value="1"/>
</dbReference>
<dbReference type="RefSeq" id="WP_039137653.1">
    <property type="nucleotide sequence ID" value="NZ_JSVC01000005.1"/>
</dbReference>
<evidence type="ECO:0000313" key="3">
    <source>
        <dbReference type="EMBL" id="KIC95575.1"/>
    </source>
</evidence>
<dbReference type="InterPro" id="IPR029058">
    <property type="entry name" value="AB_hydrolase_fold"/>
</dbReference>
<comment type="caution">
    <text evidence="3">The sequence shown here is derived from an EMBL/GenBank/DDBJ whole genome shotgun (WGS) entry which is preliminary data.</text>
</comment>
<dbReference type="AlphaFoldDB" id="A0A0C1IMY4"/>
<protein>
    <recommendedName>
        <fullName evidence="2">AB hydrolase-1 domain-containing protein</fullName>
    </recommendedName>
</protein>
<dbReference type="STRING" id="1349421.OI18_04750"/>
<dbReference type="InterPro" id="IPR050266">
    <property type="entry name" value="AB_hydrolase_sf"/>
</dbReference>
<evidence type="ECO:0000259" key="2">
    <source>
        <dbReference type="Pfam" id="PF00561"/>
    </source>
</evidence>
<feature type="domain" description="AB hydrolase-1" evidence="2">
    <location>
        <begin position="53"/>
        <end position="194"/>
    </location>
</feature>
<dbReference type="PANTHER" id="PTHR43798">
    <property type="entry name" value="MONOACYLGLYCEROL LIPASE"/>
    <property type="match status" value="1"/>
</dbReference>
<proteinExistence type="predicted"/>
<dbReference type="GO" id="GO:0016020">
    <property type="term" value="C:membrane"/>
    <property type="evidence" value="ECO:0007669"/>
    <property type="project" value="TreeGrafter"/>
</dbReference>
<sequence>MNFFAMITVAAMLLNVACNNPEKKRKAIAYPDKIYSTDSLNIHYTIDGAGDTTLFFIHGWAINHSYWSNQVSGFSARYKVVTVDLPGFGASEPGRKEYTIEKYADDIAAVIDQLNLENVILIGHSMSGDIVIEALRKHPQHISGLVGIDNFQDVGRIITLKDQQEIQNFMDALKKSYQQTAGTYADQTLFHKDTDTAIRKKVINDIKMADSTVAISALEGLLKYQQQERTVLQQLTLPLLLVNSDANPVDTMALAKFCRSGFQVFYVPSTRHYPMIEKPEEFNRALQNAINSIPHRNETTKNR</sequence>
<dbReference type="SUPFAM" id="SSF53474">
    <property type="entry name" value="alpha/beta-Hydrolases"/>
    <property type="match status" value="1"/>
</dbReference>
<organism evidence="3 4">
    <name type="scientific">Flavihumibacter solisilvae</name>
    <dbReference type="NCBI Taxonomy" id="1349421"/>
    <lineage>
        <taxon>Bacteria</taxon>
        <taxon>Pseudomonadati</taxon>
        <taxon>Bacteroidota</taxon>
        <taxon>Chitinophagia</taxon>
        <taxon>Chitinophagales</taxon>
        <taxon>Chitinophagaceae</taxon>
        <taxon>Flavihumibacter</taxon>
    </lineage>
</organism>
<name>A0A0C1IMY4_9BACT</name>
<dbReference type="EMBL" id="JSVC01000005">
    <property type="protein sequence ID" value="KIC95575.1"/>
    <property type="molecule type" value="Genomic_DNA"/>
</dbReference>
<reference evidence="3 4" key="1">
    <citation type="submission" date="2014-11" db="EMBL/GenBank/DDBJ databases">
        <title>Genome sequence of Flavihumibacter solisilvae 3-3.</title>
        <authorList>
            <person name="Zhou G."/>
            <person name="Li M."/>
            <person name="Wang G."/>
        </authorList>
    </citation>
    <scope>NUCLEOTIDE SEQUENCE [LARGE SCALE GENOMIC DNA]</scope>
    <source>
        <strain evidence="3 4">3-3</strain>
    </source>
</reference>
<dbReference type="InterPro" id="IPR000073">
    <property type="entry name" value="AB_hydrolase_1"/>
</dbReference>
<accession>A0A0C1IMY4</accession>
<dbReference type="Pfam" id="PF00561">
    <property type="entry name" value="Abhydrolase_1"/>
    <property type="match status" value="1"/>
</dbReference>
<keyword evidence="4" id="KW-1185">Reference proteome</keyword>
<dbReference type="Gene3D" id="3.40.50.1820">
    <property type="entry name" value="alpha/beta hydrolase"/>
    <property type="match status" value="1"/>
</dbReference>
<dbReference type="Proteomes" id="UP000031408">
    <property type="component" value="Unassembled WGS sequence"/>
</dbReference>
<evidence type="ECO:0000313" key="4">
    <source>
        <dbReference type="Proteomes" id="UP000031408"/>
    </source>
</evidence>
<dbReference type="GO" id="GO:0016787">
    <property type="term" value="F:hydrolase activity"/>
    <property type="evidence" value="ECO:0007669"/>
    <property type="project" value="UniProtKB-KW"/>
</dbReference>
<gene>
    <name evidence="3" type="ORF">OI18_04750</name>
</gene>
<evidence type="ECO:0000256" key="1">
    <source>
        <dbReference type="ARBA" id="ARBA00022801"/>
    </source>
</evidence>